<reference evidence="1 2" key="1">
    <citation type="submission" date="2014-02" db="EMBL/GenBank/DDBJ databases">
        <title>Diversity of Thermotogales isolates from hydrothermal vents.</title>
        <authorList>
            <person name="Haverkamp T.H.A."/>
            <person name="Lossouarn J."/>
            <person name="Geslin C."/>
            <person name="Nesbo C.L."/>
        </authorList>
    </citation>
    <scope>NUCLEOTIDE SEQUENCE [LARGE SCALE GENOMIC DNA]</scope>
    <source>
        <strain evidence="1 2">431</strain>
    </source>
</reference>
<dbReference type="EMBL" id="CP007389">
    <property type="protein sequence ID" value="APT74861.1"/>
    <property type="molecule type" value="Genomic_DNA"/>
</dbReference>
<name>A0ABM6GGK1_9BACT</name>
<dbReference type="RefSeq" id="WP_012057102.1">
    <property type="nucleotide sequence ID" value="NZ_CP007389.1"/>
</dbReference>
<accession>A0ABM6GGK1</accession>
<evidence type="ECO:0008006" key="3">
    <source>
        <dbReference type="Google" id="ProtNLM"/>
    </source>
</evidence>
<sequence>MKKIILFLIFITIVSFPNVINPFDLYRNDGIIFSKEFYLISVNFSGNLLFNQDILSAESINKFFGEQVINLNEINNLSANFLINSSVFGTLKLGNFAVNPYVYLNGNIDIFIPEQIKKFLIEPTLINSSYKISEKFLKSNVFLDTGIAINLGNFFISPSVFLPVLYTSTDQVLYFNYSSSASPANANLDFHANATIYTALPFENTRELEHDNFGISYSFGLATKNFGISINNIQIKPAIATYKATLLSDFHLLYLADGTNITTEVSNFEATLTNFENGYLEISRNPEITVYLKTHGTFSFGTRGKYVIDDSNSNWNVGIFGEINFHILKTYYALDYLNLYNLFAHNFGTEINLHFLYLNINLKSISHTLSPFDDASFGLSVNLGFGI</sequence>
<evidence type="ECO:0000313" key="1">
    <source>
        <dbReference type="EMBL" id="APT74861.1"/>
    </source>
</evidence>
<proteinExistence type="predicted"/>
<protein>
    <recommendedName>
        <fullName evidence="3">DUF5723 domain-containing protein</fullName>
    </recommendedName>
</protein>
<organism evidence="1 2">
    <name type="scientific">Thermosipho melanesiensis</name>
    <dbReference type="NCBI Taxonomy" id="46541"/>
    <lineage>
        <taxon>Bacteria</taxon>
        <taxon>Thermotogati</taxon>
        <taxon>Thermotogota</taxon>
        <taxon>Thermotogae</taxon>
        <taxon>Thermotogales</taxon>
        <taxon>Fervidobacteriaceae</taxon>
        <taxon>Thermosipho</taxon>
    </lineage>
</organism>
<gene>
    <name evidence="1" type="ORF">BW47_04730</name>
</gene>
<evidence type="ECO:0000313" key="2">
    <source>
        <dbReference type="Proteomes" id="UP000185490"/>
    </source>
</evidence>
<dbReference type="Proteomes" id="UP000185490">
    <property type="component" value="Chromosome"/>
</dbReference>
<keyword evidence="2" id="KW-1185">Reference proteome</keyword>